<evidence type="ECO:0000259" key="2">
    <source>
        <dbReference type="PROSITE" id="PS50846"/>
    </source>
</evidence>
<feature type="region of interest" description="Disordered" evidence="1">
    <location>
        <begin position="19"/>
        <end position="120"/>
    </location>
</feature>
<feature type="compositionally biased region" description="Low complexity" evidence="1">
    <location>
        <begin position="47"/>
        <end position="68"/>
    </location>
</feature>
<protein>
    <recommendedName>
        <fullName evidence="2">HMA domain-containing protein</fullName>
    </recommendedName>
</protein>
<gene>
    <name evidence="3" type="ORF">Scep_015738</name>
</gene>
<dbReference type="Proteomes" id="UP001419268">
    <property type="component" value="Unassembled WGS sequence"/>
</dbReference>
<dbReference type="GO" id="GO:0046872">
    <property type="term" value="F:metal ion binding"/>
    <property type="evidence" value="ECO:0007669"/>
    <property type="project" value="InterPro"/>
</dbReference>
<organism evidence="3 4">
    <name type="scientific">Stephania cephalantha</name>
    <dbReference type="NCBI Taxonomy" id="152367"/>
    <lineage>
        <taxon>Eukaryota</taxon>
        <taxon>Viridiplantae</taxon>
        <taxon>Streptophyta</taxon>
        <taxon>Embryophyta</taxon>
        <taxon>Tracheophyta</taxon>
        <taxon>Spermatophyta</taxon>
        <taxon>Magnoliopsida</taxon>
        <taxon>Ranunculales</taxon>
        <taxon>Menispermaceae</taxon>
        <taxon>Menispermoideae</taxon>
        <taxon>Cissampelideae</taxon>
        <taxon>Stephania</taxon>
    </lineage>
</organism>
<dbReference type="AlphaFoldDB" id="A0AAP0P0P3"/>
<evidence type="ECO:0000256" key="1">
    <source>
        <dbReference type="SAM" id="MobiDB-lite"/>
    </source>
</evidence>
<feature type="compositionally biased region" description="Basic and acidic residues" evidence="1">
    <location>
        <begin position="29"/>
        <end position="43"/>
    </location>
</feature>
<evidence type="ECO:0000313" key="3">
    <source>
        <dbReference type="EMBL" id="KAK9126892.1"/>
    </source>
</evidence>
<dbReference type="PANTHER" id="PTHR46119">
    <property type="entry name" value="OS08G0405700 PROTEIN"/>
    <property type="match status" value="1"/>
</dbReference>
<reference evidence="3 4" key="1">
    <citation type="submission" date="2024-01" db="EMBL/GenBank/DDBJ databases">
        <title>Genome assemblies of Stephania.</title>
        <authorList>
            <person name="Yang L."/>
        </authorList>
    </citation>
    <scope>NUCLEOTIDE SEQUENCE [LARGE SCALE GENOMIC DNA]</scope>
    <source>
        <strain evidence="3">JXDWG</strain>
        <tissue evidence="3">Leaf</tissue>
    </source>
</reference>
<dbReference type="Gene3D" id="3.30.70.100">
    <property type="match status" value="1"/>
</dbReference>
<dbReference type="Pfam" id="PF00403">
    <property type="entry name" value="HMA"/>
    <property type="match status" value="1"/>
</dbReference>
<proteinExistence type="predicted"/>
<name>A0AAP0P0P3_9MAGN</name>
<sequence>MKGIDLLCSSPASTAICTSMAPRHSHGGRKLDRHNPHLRDNRRAKPTTTTTNTTTNTNTNNNTSSSSSPPKLQPHNSTKPNNNKQHKNNKNHKTWKSNNTSTKSSSKQQQDMLISGSSPSGSSRYLLSNSVFFDMVVVLRVSLHCKGCEGKVRKHISRMKGVKSFNIDFQAKKVTVIGDVTPVGVLASISRVKRAQFWHSPSPLSVTTKL</sequence>
<dbReference type="PROSITE" id="PS50846">
    <property type="entry name" value="HMA_2"/>
    <property type="match status" value="1"/>
</dbReference>
<keyword evidence="4" id="KW-1185">Reference proteome</keyword>
<dbReference type="InterPro" id="IPR006121">
    <property type="entry name" value="HMA_dom"/>
</dbReference>
<feature type="compositionally biased region" description="Basic residues" evidence="1">
    <location>
        <begin position="84"/>
        <end position="95"/>
    </location>
</feature>
<dbReference type="CDD" id="cd00371">
    <property type="entry name" value="HMA"/>
    <property type="match status" value="1"/>
</dbReference>
<feature type="domain" description="HMA" evidence="2">
    <location>
        <begin position="134"/>
        <end position="200"/>
    </location>
</feature>
<dbReference type="PANTHER" id="PTHR46119:SF15">
    <property type="entry name" value="PROTEIN SODIUM POTASSIUM ROOT DEFECTIVE 2"/>
    <property type="match status" value="1"/>
</dbReference>
<evidence type="ECO:0000313" key="4">
    <source>
        <dbReference type="Proteomes" id="UP001419268"/>
    </source>
</evidence>
<feature type="compositionally biased region" description="Low complexity" evidence="1">
    <location>
        <begin position="96"/>
        <end position="120"/>
    </location>
</feature>
<dbReference type="EMBL" id="JBBNAG010000006">
    <property type="protein sequence ID" value="KAK9126892.1"/>
    <property type="molecule type" value="Genomic_DNA"/>
</dbReference>
<comment type="caution">
    <text evidence="3">The sequence shown here is derived from an EMBL/GenBank/DDBJ whole genome shotgun (WGS) entry which is preliminary data.</text>
</comment>
<dbReference type="SUPFAM" id="SSF55008">
    <property type="entry name" value="HMA, heavy metal-associated domain"/>
    <property type="match status" value="1"/>
</dbReference>
<accession>A0AAP0P0P3</accession>
<dbReference type="InterPro" id="IPR036163">
    <property type="entry name" value="HMA_dom_sf"/>
</dbReference>
<dbReference type="InterPro" id="IPR044526">
    <property type="entry name" value="NAKR1-3"/>
</dbReference>